<proteinExistence type="predicted"/>
<evidence type="ECO:0008006" key="5">
    <source>
        <dbReference type="Google" id="ProtNLM"/>
    </source>
</evidence>
<evidence type="ECO:0000313" key="4">
    <source>
        <dbReference type="Proteomes" id="UP001156441"/>
    </source>
</evidence>
<keyword evidence="4" id="KW-1185">Reference proteome</keyword>
<keyword evidence="2" id="KW-1133">Transmembrane helix</keyword>
<feature type="compositionally biased region" description="Pro residues" evidence="1">
    <location>
        <begin position="65"/>
        <end position="77"/>
    </location>
</feature>
<name>A0ABT2J138_9PSEU</name>
<evidence type="ECO:0000256" key="2">
    <source>
        <dbReference type="SAM" id="Phobius"/>
    </source>
</evidence>
<sequence>MLSDKAYLAITAAVSVLVLVLMALVNVPWWLGLAFCLPLAIGGLIVKRHYENTRAPVPLPAVSYQPPPPPPPPPAPPASVSIKGVALPSAHHDYRFLLHGSVLWRQSGTQANQHPRPSQLAIDAIRERAARFTERESPADVDLLATRLATELSFPRPDRTGSLEAWAQDTVLTIPDDDRVRLHKIAAVRKDEEVWEYERAYERNKRAYLRDDVLTTPGSAVVWWLAQDTTRVSETVGLIGTLAQLVAAAQNREVEPVFRSFLNDLADARVDVEHTEGAEDPDVDVLGRLMARLVPDGSEPERADLADRLARIAEEAGATDLASTIRERFDAPAFTEQDPSWFTAPTTESAAPPGTPVHPNGQAEPGATDAVVRPPFGPA</sequence>
<protein>
    <recommendedName>
        <fullName evidence="5">Secreted protein</fullName>
    </recommendedName>
</protein>
<gene>
    <name evidence="3" type="ORF">JT362_00120</name>
</gene>
<reference evidence="3 4" key="1">
    <citation type="submission" date="2021-02" db="EMBL/GenBank/DDBJ databases">
        <title>Actinophytocola xerophila sp. nov., isolated from soil of cotton cropping field.</title>
        <authorList>
            <person name="Huang R."/>
            <person name="Chen X."/>
            <person name="Ge X."/>
            <person name="Liu W."/>
        </authorList>
    </citation>
    <scope>NUCLEOTIDE SEQUENCE [LARGE SCALE GENOMIC DNA]</scope>
    <source>
        <strain evidence="3 4">S1-96</strain>
    </source>
</reference>
<evidence type="ECO:0000256" key="1">
    <source>
        <dbReference type="SAM" id="MobiDB-lite"/>
    </source>
</evidence>
<comment type="caution">
    <text evidence="3">The sequence shown here is derived from an EMBL/GenBank/DDBJ whole genome shotgun (WGS) entry which is preliminary data.</text>
</comment>
<keyword evidence="2" id="KW-0472">Membrane</keyword>
<dbReference type="Proteomes" id="UP001156441">
    <property type="component" value="Unassembled WGS sequence"/>
</dbReference>
<organism evidence="3 4">
    <name type="scientific">Actinophytocola gossypii</name>
    <dbReference type="NCBI Taxonomy" id="2812003"/>
    <lineage>
        <taxon>Bacteria</taxon>
        <taxon>Bacillati</taxon>
        <taxon>Actinomycetota</taxon>
        <taxon>Actinomycetes</taxon>
        <taxon>Pseudonocardiales</taxon>
        <taxon>Pseudonocardiaceae</taxon>
    </lineage>
</organism>
<keyword evidence="2" id="KW-0812">Transmembrane</keyword>
<evidence type="ECO:0000313" key="3">
    <source>
        <dbReference type="EMBL" id="MCT2581523.1"/>
    </source>
</evidence>
<feature type="region of interest" description="Disordered" evidence="1">
    <location>
        <begin position="334"/>
        <end position="379"/>
    </location>
</feature>
<feature type="region of interest" description="Disordered" evidence="1">
    <location>
        <begin position="61"/>
        <end position="80"/>
    </location>
</feature>
<feature type="compositionally biased region" description="Polar residues" evidence="1">
    <location>
        <begin position="337"/>
        <end position="349"/>
    </location>
</feature>
<dbReference type="EMBL" id="JAFFZE010000001">
    <property type="protein sequence ID" value="MCT2581523.1"/>
    <property type="molecule type" value="Genomic_DNA"/>
</dbReference>
<feature type="transmembrane region" description="Helical" evidence="2">
    <location>
        <begin position="7"/>
        <end position="23"/>
    </location>
</feature>
<dbReference type="RefSeq" id="WP_260188881.1">
    <property type="nucleotide sequence ID" value="NZ_JAFFZE010000001.1"/>
</dbReference>
<accession>A0ABT2J138</accession>